<dbReference type="AlphaFoldDB" id="A0AAX2H887"/>
<proteinExistence type="predicted"/>
<accession>A0AAX2H887</accession>
<sequence>MNKDNSAPAFPSDSNEFGSVLGMSLRDYFAAKALQGYLANAWQAETLDSLGESAAQQMETVAEISYAMADAMLAARSA</sequence>
<evidence type="ECO:0000313" key="1">
    <source>
        <dbReference type="EMBL" id="SOB52673.1"/>
    </source>
</evidence>
<evidence type="ECO:0000313" key="2">
    <source>
        <dbReference type="Proteomes" id="UP000219564"/>
    </source>
</evidence>
<gene>
    <name evidence="1" type="ORF">PLUA15_240086</name>
</gene>
<dbReference type="Proteomes" id="UP000219564">
    <property type="component" value="Unassembled WGS sequence"/>
</dbReference>
<organism evidence="1 2">
    <name type="scientific">Pseudomonas lundensis</name>
    <dbReference type="NCBI Taxonomy" id="86185"/>
    <lineage>
        <taxon>Bacteria</taxon>
        <taxon>Pseudomonadati</taxon>
        <taxon>Pseudomonadota</taxon>
        <taxon>Gammaproteobacteria</taxon>
        <taxon>Pseudomonadales</taxon>
        <taxon>Pseudomonadaceae</taxon>
        <taxon>Pseudomonas</taxon>
    </lineage>
</organism>
<reference evidence="1 2" key="1">
    <citation type="submission" date="2017-08" db="EMBL/GenBank/DDBJ databases">
        <authorList>
            <person name="Chaillou S."/>
        </authorList>
    </citation>
    <scope>NUCLEOTIDE SEQUENCE [LARGE SCALE GENOMIC DNA]</scope>
    <source>
        <strain evidence="1 2">MFPA15A1205</strain>
    </source>
</reference>
<dbReference type="EMBL" id="OBKZ01000017">
    <property type="protein sequence ID" value="SOB52673.1"/>
    <property type="molecule type" value="Genomic_DNA"/>
</dbReference>
<dbReference type="RefSeq" id="WP_097191966.1">
    <property type="nucleotide sequence ID" value="NZ_JAAQYF010000035.1"/>
</dbReference>
<protein>
    <submittedName>
        <fullName evidence="1">Uncharacterized protein</fullName>
    </submittedName>
</protein>
<name>A0AAX2H887_9PSED</name>
<comment type="caution">
    <text evidence="1">The sequence shown here is derived from an EMBL/GenBank/DDBJ whole genome shotgun (WGS) entry which is preliminary data.</text>
</comment>